<feature type="compositionally biased region" description="Low complexity" evidence="3">
    <location>
        <begin position="468"/>
        <end position="477"/>
    </location>
</feature>
<dbReference type="Gene3D" id="1.25.10.10">
    <property type="entry name" value="Leucine-rich Repeat Variant"/>
    <property type="match status" value="1"/>
</dbReference>
<evidence type="ECO:0000313" key="5">
    <source>
        <dbReference type="Proteomes" id="UP001221757"/>
    </source>
</evidence>
<dbReference type="GO" id="GO:0010265">
    <property type="term" value="P:SCF complex assembly"/>
    <property type="evidence" value="ECO:0007669"/>
    <property type="project" value="InterPro"/>
</dbReference>
<organism evidence="4 5">
    <name type="scientific">Mycena rosella</name>
    <name type="common">Pink bonnet</name>
    <name type="synonym">Agaricus rosellus</name>
    <dbReference type="NCBI Taxonomy" id="1033263"/>
    <lineage>
        <taxon>Eukaryota</taxon>
        <taxon>Fungi</taxon>
        <taxon>Dikarya</taxon>
        <taxon>Basidiomycota</taxon>
        <taxon>Agaricomycotina</taxon>
        <taxon>Agaricomycetes</taxon>
        <taxon>Agaricomycetidae</taxon>
        <taxon>Agaricales</taxon>
        <taxon>Marasmiineae</taxon>
        <taxon>Mycenaceae</taxon>
        <taxon>Mycena</taxon>
    </lineage>
</organism>
<evidence type="ECO:0000256" key="1">
    <source>
        <dbReference type="ARBA" id="ARBA00022737"/>
    </source>
</evidence>
<reference evidence="4" key="1">
    <citation type="submission" date="2023-03" db="EMBL/GenBank/DDBJ databases">
        <title>Massive genome expansion in bonnet fungi (Mycena s.s.) driven by repeated elements and novel gene families across ecological guilds.</title>
        <authorList>
            <consortium name="Lawrence Berkeley National Laboratory"/>
            <person name="Harder C.B."/>
            <person name="Miyauchi S."/>
            <person name="Viragh M."/>
            <person name="Kuo A."/>
            <person name="Thoen E."/>
            <person name="Andreopoulos B."/>
            <person name="Lu D."/>
            <person name="Skrede I."/>
            <person name="Drula E."/>
            <person name="Henrissat B."/>
            <person name="Morin E."/>
            <person name="Kohler A."/>
            <person name="Barry K."/>
            <person name="LaButti K."/>
            <person name="Morin E."/>
            <person name="Salamov A."/>
            <person name="Lipzen A."/>
            <person name="Mereny Z."/>
            <person name="Hegedus B."/>
            <person name="Baldrian P."/>
            <person name="Stursova M."/>
            <person name="Weitz H."/>
            <person name="Taylor A."/>
            <person name="Grigoriev I.V."/>
            <person name="Nagy L.G."/>
            <person name="Martin F."/>
            <person name="Kauserud H."/>
        </authorList>
    </citation>
    <scope>NUCLEOTIDE SEQUENCE</scope>
    <source>
        <strain evidence="4">CBHHK067</strain>
    </source>
</reference>
<feature type="compositionally biased region" description="Basic residues" evidence="3">
    <location>
        <begin position="488"/>
        <end position="497"/>
    </location>
</feature>
<gene>
    <name evidence="4" type="ORF">B0H17DRAFT_1267790</name>
</gene>
<dbReference type="InterPro" id="IPR016024">
    <property type="entry name" value="ARM-type_fold"/>
</dbReference>
<keyword evidence="2" id="KW-0833">Ubl conjugation pathway</keyword>
<dbReference type="PANTHER" id="PTHR12696">
    <property type="entry name" value="TIP120"/>
    <property type="match status" value="1"/>
</dbReference>
<name>A0AAD7GIR3_MYCRO</name>
<evidence type="ECO:0008006" key="6">
    <source>
        <dbReference type="Google" id="ProtNLM"/>
    </source>
</evidence>
<evidence type="ECO:0000256" key="2">
    <source>
        <dbReference type="ARBA" id="ARBA00022786"/>
    </source>
</evidence>
<evidence type="ECO:0000256" key="3">
    <source>
        <dbReference type="SAM" id="MobiDB-lite"/>
    </source>
</evidence>
<keyword evidence="1" id="KW-0677">Repeat</keyword>
<accession>A0AAD7GIR3</accession>
<dbReference type="AlphaFoldDB" id="A0AAD7GIR3"/>
<dbReference type="Proteomes" id="UP001221757">
    <property type="component" value="Unassembled WGS sequence"/>
</dbReference>
<keyword evidence="5" id="KW-1185">Reference proteome</keyword>
<proteinExistence type="predicted"/>
<comment type="caution">
    <text evidence="4">The sequence shown here is derived from an EMBL/GenBank/DDBJ whole genome shotgun (WGS) entry which is preliminary data.</text>
</comment>
<dbReference type="InterPro" id="IPR039852">
    <property type="entry name" value="CAND1/CAND2"/>
</dbReference>
<feature type="region of interest" description="Disordered" evidence="3">
    <location>
        <begin position="396"/>
        <end position="431"/>
    </location>
</feature>
<feature type="region of interest" description="Disordered" evidence="3">
    <location>
        <begin position="467"/>
        <end position="549"/>
    </location>
</feature>
<dbReference type="SUPFAM" id="SSF48371">
    <property type="entry name" value="ARM repeat"/>
    <property type="match status" value="1"/>
</dbReference>
<dbReference type="EMBL" id="JARKIE010000033">
    <property type="protein sequence ID" value="KAJ7696826.1"/>
    <property type="molecule type" value="Genomic_DNA"/>
</dbReference>
<sequence>MAKIEQDQTCFVGDEVVENNILMQVLPLVEDKISEQAVKCLGQLIKIIRQTQMETVVDKPIDFSGGQDEELRDISGLALKSRAALKTITAELPPDGKIAATACTKLTPKLLGQISNPTTPPEALVETLAILSILISRFLAHLSSATLSPQPLTVLAPLLVHPRPVARKRAIITLAQFVPISQGHLFSDLLATHVFPFLASNANLEKQRTTVHLVAAVARTAPTQIAPVLAEIVPGYSKPCSPTTTSCASGAYKQVFSATTCASCADSMQALEALLLRCPTEITLCVAPIMQAGSQFIKYDPNYRGDDEDEEMADADDDDEDAELDDESVNFLGSSCTPLKLLAAFVGTRPKLLSAVYKDVSLVLISRFGDREETVRLEVWATYVVLLNQTVLYGGHPQSKEDSSLKRKQGASAHRIEHRVHRNEPPSVPHAHAAVQHLHRARRSTPVALSTPFLLASVAFEYALECQPPSRRNSTRAPPAPPRALPPTRRRARRARPPAHSCPATRGTAELHHAPRRRAQIAPPSASRGKDDVAVGGKDPSTERTPPWT</sequence>
<protein>
    <recommendedName>
        <fullName evidence="6">TATA-binding protein interacting (TIP20) domain-containing protein</fullName>
    </recommendedName>
</protein>
<evidence type="ECO:0000313" key="4">
    <source>
        <dbReference type="EMBL" id="KAJ7696826.1"/>
    </source>
</evidence>
<dbReference type="InterPro" id="IPR011989">
    <property type="entry name" value="ARM-like"/>
</dbReference>